<accession>A0A059ZUH8</accession>
<dbReference type="CDD" id="cd00075">
    <property type="entry name" value="HATPase"/>
    <property type="match status" value="1"/>
</dbReference>
<evidence type="ECO:0000256" key="3">
    <source>
        <dbReference type="ARBA" id="ARBA00022553"/>
    </source>
</evidence>
<dbReference type="GeneID" id="92931458"/>
<dbReference type="KEGG" id="acz:Acaty_c1250"/>
<keyword evidence="7" id="KW-0175">Coiled coil</keyword>
<keyword evidence="10" id="KW-0282">Flagellum</keyword>
<feature type="coiled-coil region" evidence="7">
    <location>
        <begin position="34"/>
        <end position="68"/>
    </location>
</feature>
<protein>
    <recommendedName>
        <fullName evidence="2">histidine kinase</fullName>
        <ecNumber evidence="2">2.7.13.3</ecNumber>
    </recommendedName>
</protein>
<dbReference type="InterPro" id="IPR000014">
    <property type="entry name" value="PAS"/>
</dbReference>
<evidence type="ECO:0000259" key="8">
    <source>
        <dbReference type="PROSITE" id="PS50109"/>
    </source>
</evidence>
<reference evidence="10 11" key="1">
    <citation type="journal article" date="2009" name="J. Bacteriol.">
        <title>Draft genome sequence of the extremely acidophilic bacterium Acidithiobacillus caldus ATCC 51756 reveals metabolic versatility in the genus Acidithiobacillus.</title>
        <authorList>
            <person name="Valdes J."/>
            <person name="Quatrini R."/>
            <person name="Hallberg K."/>
            <person name="Dopson M."/>
            <person name="Valenzuela P.D."/>
            <person name="Holmes D.S."/>
        </authorList>
    </citation>
    <scope>NUCLEOTIDE SEQUENCE [LARGE SCALE GENOMIC DNA]</scope>
    <source>
        <strain evidence="11">ATCC 51756 / DSM 8584 / KU</strain>
    </source>
</reference>
<dbReference type="InterPro" id="IPR004358">
    <property type="entry name" value="Sig_transdc_His_kin-like_C"/>
</dbReference>
<dbReference type="Gene3D" id="1.10.287.130">
    <property type="match status" value="1"/>
</dbReference>
<keyword evidence="3" id="KW-0597">Phosphoprotein</keyword>
<organism evidence="10 11">
    <name type="scientific">Acidithiobacillus caldus (strain ATCC 51756 / DSM 8584 / KU)</name>
    <dbReference type="NCBI Taxonomy" id="637389"/>
    <lineage>
        <taxon>Bacteria</taxon>
        <taxon>Pseudomonadati</taxon>
        <taxon>Pseudomonadota</taxon>
        <taxon>Acidithiobacillia</taxon>
        <taxon>Acidithiobacillales</taxon>
        <taxon>Acidithiobacillaceae</taxon>
        <taxon>Acidithiobacillus</taxon>
    </lineage>
</organism>
<dbReference type="PANTHER" id="PTHR43711:SF28">
    <property type="entry name" value="SENSOR HISTIDINE KINASE YXDK"/>
    <property type="match status" value="1"/>
</dbReference>
<dbReference type="CDD" id="cd00082">
    <property type="entry name" value="HisKA"/>
    <property type="match status" value="1"/>
</dbReference>
<evidence type="ECO:0000256" key="2">
    <source>
        <dbReference type="ARBA" id="ARBA00012438"/>
    </source>
</evidence>
<dbReference type="InterPro" id="IPR036890">
    <property type="entry name" value="HATPase_C_sf"/>
</dbReference>
<evidence type="ECO:0000256" key="7">
    <source>
        <dbReference type="SAM" id="Coils"/>
    </source>
</evidence>
<keyword evidence="10" id="KW-0969">Cilium</keyword>
<dbReference type="SMART" id="SM00387">
    <property type="entry name" value="HATPase_c"/>
    <property type="match status" value="1"/>
</dbReference>
<evidence type="ECO:0000256" key="5">
    <source>
        <dbReference type="ARBA" id="ARBA00022777"/>
    </source>
</evidence>
<dbReference type="Pfam" id="PF02518">
    <property type="entry name" value="HATPase_c"/>
    <property type="match status" value="1"/>
</dbReference>
<feature type="domain" description="Histidine kinase" evidence="8">
    <location>
        <begin position="181"/>
        <end position="386"/>
    </location>
</feature>
<dbReference type="RefSeq" id="WP_004871978.1">
    <property type="nucleotide sequence ID" value="NZ_CP005986.1"/>
</dbReference>
<dbReference type="Pfam" id="PF13188">
    <property type="entry name" value="PAS_8"/>
    <property type="match status" value="1"/>
</dbReference>
<dbReference type="SUPFAM" id="SSF55874">
    <property type="entry name" value="ATPase domain of HSP90 chaperone/DNA topoisomerase II/histidine kinase"/>
    <property type="match status" value="1"/>
</dbReference>
<comment type="catalytic activity">
    <reaction evidence="1">
        <text>ATP + protein L-histidine = ADP + protein N-phospho-L-histidine.</text>
        <dbReference type="EC" id="2.7.13.3"/>
    </reaction>
</comment>
<keyword evidence="6" id="KW-0902">Two-component regulatory system</keyword>
<proteinExistence type="predicted"/>
<dbReference type="InterPro" id="IPR005467">
    <property type="entry name" value="His_kinase_dom"/>
</dbReference>
<dbReference type="SUPFAM" id="SSF47384">
    <property type="entry name" value="Homodimeric domain of signal transducing histidine kinase"/>
    <property type="match status" value="1"/>
</dbReference>
<dbReference type="InterPro" id="IPR036097">
    <property type="entry name" value="HisK_dim/P_sf"/>
</dbReference>
<keyword evidence="4" id="KW-0808">Transferase</keyword>
<dbReference type="AlphaFoldDB" id="A0A059ZUH8"/>
<evidence type="ECO:0000313" key="11">
    <source>
        <dbReference type="Proteomes" id="UP000005522"/>
    </source>
</evidence>
<dbReference type="GO" id="GO:0000155">
    <property type="term" value="F:phosphorelay sensor kinase activity"/>
    <property type="evidence" value="ECO:0007669"/>
    <property type="project" value="InterPro"/>
</dbReference>
<evidence type="ECO:0000259" key="9">
    <source>
        <dbReference type="PROSITE" id="PS50112"/>
    </source>
</evidence>
<dbReference type="PANTHER" id="PTHR43711">
    <property type="entry name" value="TWO-COMPONENT HISTIDINE KINASE"/>
    <property type="match status" value="1"/>
</dbReference>
<dbReference type="Pfam" id="PF00512">
    <property type="entry name" value="HisKA"/>
    <property type="match status" value="1"/>
</dbReference>
<dbReference type="PROSITE" id="PS50112">
    <property type="entry name" value="PAS"/>
    <property type="match status" value="1"/>
</dbReference>
<dbReference type="PROSITE" id="PS50109">
    <property type="entry name" value="HIS_KIN"/>
    <property type="match status" value="1"/>
</dbReference>
<sequence>MGKSPATQSKPDSAQLLEAFSLFNETSRELTEAYGTLQAEVARLGAELASANARLRAELRAREALNQRLSLLLELLPGAVLVVDDAGAILQMNPEASRLLGSDKVGSVWHGLEDLRLGESGEEWLLQQPGKPIRRLAVAINALPDEGGQIVLLQDVTATRARQAAAQQRERLAAMGETMAGLAHQLRTPLATALLALEQMSWERGPEHIHKQRQRALQRLRALETTIDKMLLFLRSGEVEGGRIGVADILDGLRENFAELYRQKNVDLRLPTLSADLFLTGSREAWISILGNLLENALQFSPEGGTVRVDVAGVAGILHWTVCDEGPGVPTAERGRIFAPFYTRRRGGTGLGLSIVRNFVESMGGSIQVMDTAQGACFRIQVPVWTQPEPILRSSTAQEPR</sequence>
<name>A0A059ZUH8_ACICK</name>
<feature type="domain" description="PAS" evidence="9">
    <location>
        <begin position="65"/>
        <end position="101"/>
    </location>
</feature>
<dbReference type="PRINTS" id="PR00344">
    <property type="entry name" value="BCTRLSENSOR"/>
</dbReference>
<evidence type="ECO:0000256" key="4">
    <source>
        <dbReference type="ARBA" id="ARBA00022679"/>
    </source>
</evidence>
<dbReference type="eggNOG" id="COG5000">
    <property type="taxonomic scope" value="Bacteria"/>
</dbReference>
<keyword evidence="5 10" id="KW-0418">Kinase</keyword>
<dbReference type="SUPFAM" id="SSF55785">
    <property type="entry name" value="PYP-like sensor domain (PAS domain)"/>
    <property type="match status" value="1"/>
</dbReference>
<dbReference type="Gene3D" id="3.30.565.10">
    <property type="entry name" value="Histidine kinase-like ATPase, C-terminal domain"/>
    <property type="match status" value="1"/>
</dbReference>
<dbReference type="InterPro" id="IPR050736">
    <property type="entry name" value="Sensor_HK_Regulatory"/>
</dbReference>
<dbReference type="SMART" id="SM00388">
    <property type="entry name" value="HisKA"/>
    <property type="match status" value="1"/>
</dbReference>
<dbReference type="Gene3D" id="3.30.450.20">
    <property type="entry name" value="PAS domain"/>
    <property type="match status" value="1"/>
</dbReference>
<dbReference type="EC" id="2.7.13.3" evidence="2"/>
<evidence type="ECO:0000256" key="1">
    <source>
        <dbReference type="ARBA" id="ARBA00000085"/>
    </source>
</evidence>
<dbReference type="InterPro" id="IPR003661">
    <property type="entry name" value="HisK_dim/P_dom"/>
</dbReference>
<gene>
    <name evidence="10" type="ORF">Acaty_c1250</name>
</gene>
<dbReference type="EMBL" id="CP005986">
    <property type="protein sequence ID" value="AIA55118.1"/>
    <property type="molecule type" value="Genomic_DNA"/>
</dbReference>
<evidence type="ECO:0000313" key="10">
    <source>
        <dbReference type="EMBL" id="AIA55118.1"/>
    </source>
</evidence>
<dbReference type="HOGENOM" id="CLU_000445_114_39_6"/>
<dbReference type="InterPro" id="IPR003594">
    <property type="entry name" value="HATPase_dom"/>
</dbReference>
<evidence type="ECO:0000256" key="6">
    <source>
        <dbReference type="ARBA" id="ARBA00023012"/>
    </source>
</evidence>
<keyword evidence="10" id="KW-0966">Cell projection</keyword>
<dbReference type="InterPro" id="IPR035965">
    <property type="entry name" value="PAS-like_dom_sf"/>
</dbReference>
<dbReference type="Proteomes" id="UP000005522">
    <property type="component" value="Chromosome"/>
</dbReference>